<dbReference type="RefSeq" id="WP_073082309.1">
    <property type="nucleotide sequence ID" value="NZ_FQXV01000017.1"/>
</dbReference>
<dbReference type="PROSITE" id="PS00108">
    <property type="entry name" value="PROTEIN_KINASE_ST"/>
    <property type="match status" value="1"/>
</dbReference>
<dbReference type="PANTHER" id="PTHR44167">
    <property type="entry name" value="OVARIAN-SPECIFIC SERINE/THREONINE-PROTEIN KINASE LOK-RELATED"/>
    <property type="match status" value="1"/>
</dbReference>
<dbReference type="SUPFAM" id="SSF56112">
    <property type="entry name" value="Protein kinase-like (PK-like)"/>
    <property type="match status" value="1"/>
</dbReference>
<gene>
    <name evidence="2" type="ORF">SAMN02745823_03566</name>
</gene>
<dbReference type="GO" id="GO:0005524">
    <property type="term" value="F:ATP binding"/>
    <property type="evidence" value="ECO:0007669"/>
    <property type="project" value="InterPro"/>
</dbReference>
<dbReference type="Proteomes" id="UP000183995">
    <property type="component" value="Unassembled WGS sequence"/>
</dbReference>
<dbReference type="PROSITE" id="PS50011">
    <property type="entry name" value="PROTEIN_KINASE_DOM"/>
    <property type="match status" value="1"/>
</dbReference>
<dbReference type="InterPro" id="IPR011009">
    <property type="entry name" value="Kinase-like_dom_sf"/>
</dbReference>
<accession>A0A1M5ZDE6</accession>
<sequence length="302" mass="34295">MDKRIPLKSGDAVHLSNDVYTITQLISRGGSSLIYEAERRYCETGGNNICINKRVLLKELAPFHLDFHRKSTGEIIFEHADISAMRQLFDNEINCLAYIQSKNHSNNRIPDMDAFGEYNNTVYIAMNHIKGVLLSSYLGHRRLSDDKILDIFLQLLRIISFLHIIDKNYCHLDLKPNNFIIDATDTVFLIDFGSSIISENKRVNNYTEDYSAPEVVYNMLELIDQRSDIYSLGAILYEMVTGSRASLDTFLLCGGDYCGKALCARYDYNALLSKMLAEDAGDRFATVEEIIKVVGAMKDINK</sequence>
<feature type="domain" description="Protein kinase" evidence="1">
    <location>
        <begin position="20"/>
        <end position="302"/>
    </location>
</feature>
<dbReference type="GO" id="GO:0004674">
    <property type="term" value="F:protein serine/threonine kinase activity"/>
    <property type="evidence" value="ECO:0007669"/>
    <property type="project" value="TreeGrafter"/>
</dbReference>
<evidence type="ECO:0000313" key="3">
    <source>
        <dbReference type="Proteomes" id="UP000183995"/>
    </source>
</evidence>
<dbReference type="InterPro" id="IPR008271">
    <property type="entry name" value="Ser/Thr_kinase_AS"/>
</dbReference>
<keyword evidence="3" id="KW-1185">Reference proteome</keyword>
<reference evidence="2 3" key="1">
    <citation type="submission" date="2016-11" db="EMBL/GenBank/DDBJ databases">
        <authorList>
            <person name="Jaros S."/>
            <person name="Januszkiewicz K."/>
            <person name="Wedrychowicz H."/>
        </authorList>
    </citation>
    <scope>NUCLEOTIDE SEQUENCE [LARGE SCALE GENOMIC DNA]</scope>
    <source>
        <strain evidence="2 3">DSM 10068</strain>
    </source>
</reference>
<evidence type="ECO:0000259" key="1">
    <source>
        <dbReference type="PROSITE" id="PS50011"/>
    </source>
</evidence>
<protein>
    <submittedName>
        <fullName evidence="2">Protein kinase domain-containing protein</fullName>
    </submittedName>
</protein>
<dbReference type="InterPro" id="IPR000719">
    <property type="entry name" value="Prot_kinase_dom"/>
</dbReference>
<keyword evidence="2" id="KW-0418">Kinase</keyword>
<dbReference type="STRING" id="1123282.SAMN02745823_03566"/>
<dbReference type="Pfam" id="PF00069">
    <property type="entry name" value="Pkinase"/>
    <property type="match status" value="1"/>
</dbReference>
<name>A0A1M5ZDE6_9FIRM</name>
<keyword evidence="2" id="KW-0808">Transferase</keyword>
<dbReference type="AlphaFoldDB" id="A0A1M5ZDE6"/>
<proteinExistence type="predicted"/>
<dbReference type="OrthoDB" id="9788659at2"/>
<dbReference type="PANTHER" id="PTHR44167:SF24">
    <property type="entry name" value="SERINE_THREONINE-PROTEIN KINASE CHK2"/>
    <property type="match status" value="1"/>
</dbReference>
<dbReference type="GO" id="GO:0005737">
    <property type="term" value="C:cytoplasm"/>
    <property type="evidence" value="ECO:0007669"/>
    <property type="project" value="TreeGrafter"/>
</dbReference>
<dbReference type="Gene3D" id="1.10.510.10">
    <property type="entry name" value="Transferase(Phosphotransferase) domain 1"/>
    <property type="match status" value="1"/>
</dbReference>
<dbReference type="SMART" id="SM00220">
    <property type="entry name" value="S_TKc"/>
    <property type="match status" value="1"/>
</dbReference>
<organism evidence="2 3">
    <name type="scientific">Sporobacter termitidis DSM 10068</name>
    <dbReference type="NCBI Taxonomy" id="1123282"/>
    <lineage>
        <taxon>Bacteria</taxon>
        <taxon>Bacillati</taxon>
        <taxon>Bacillota</taxon>
        <taxon>Clostridia</taxon>
        <taxon>Eubacteriales</taxon>
        <taxon>Oscillospiraceae</taxon>
        <taxon>Sporobacter</taxon>
    </lineage>
</organism>
<dbReference type="EMBL" id="FQXV01000017">
    <property type="protein sequence ID" value="SHI22204.1"/>
    <property type="molecule type" value="Genomic_DNA"/>
</dbReference>
<evidence type="ECO:0000313" key="2">
    <source>
        <dbReference type="EMBL" id="SHI22204.1"/>
    </source>
</evidence>